<feature type="transmembrane region" description="Helical" evidence="1">
    <location>
        <begin position="111"/>
        <end position="129"/>
    </location>
</feature>
<dbReference type="RefSeq" id="WP_125449008.1">
    <property type="nucleotide sequence ID" value="NZ_RJNS01000001.1"/>
</dbReference>
<reference evidence="2 3" key="1">
    <citation type="submission" date="2018-11" db="EMBL/GenBank/DDBJ databases">
        <title>Species Designations Belie Phenotypic and Genotypic Heterogeneity in Oral Streptococci.</title>
        <authorList>
            <person name="Velsko I."/>
        </authorList>
    </citation>
    <scope>NUCLEOTIDE SEQUENCE [LARGE SCALE GENOMIC DNA]</scope>
    <source>
        <strain evidence="2 3">BCA11</strain>
    </source>
</reference>
<protein>
    <submittedName>
        <fullName evidence="2">Uncharacterized protein</fullName>
    </submittedName>
</protein>
<evidence type="ECO:0000313" key="3">
    <source>
        <dbReference type="Proteomes" id="UP000278970"/>
    </source>
</evidence>
<proteinExistence type="predicted"/>
<dbReference type="EMBL" id="RJNS01000001">
    <property type="protein sequence ID" value="RSI83459.1"/>
    <property type="molecule type" value="Genomic_DNA"/>
</dbReference>
<keyword evidence="1" id="KW-1133">Transmembrane helix</keyword>
<sequence length="181" mass="21678">MKNSSTFNKLIYIVLYSLLIAFVTVHVLLWSFGLSFTPIIWNIWLFLLIFTLFIRFLRSFAILDLLFGIFGLKFIPIAWNTKLFVPIILSISHIFIYFLKKKYRFLEGVRSAICSFYIWLFVIVVFVFIPNPPVPITIDYEVREQEIVIKKGYLLHDVYYYHELINPFIMKSEVKYNEDMF</sequence>
<keyword evidence="1" id="KW-0472">Membrane</keyword>
<feature type="transmembrane region" description="Helical" evidence="1">
    <location>
        <begin position="12"/>
        <end position="32"/>
    </location>
</feature>
<dbReference type="OrthoDB" id="2221114at2"/>
<dbReference type="Proteomes" id="UP000278970">
    <property type="component" value="Unassembled WGS sequence"/>
</dbReference>
<name>A0A3R9JN57_STRMT</name>
<dbReference type="AlphaFoldDB" id="A0A3R9JN57"/>
<organism evidence="2 3">
    <name type="scientific">Streptococcus mitis</name>
    <dbReference type="NCBI Taxonomy" id="28037"/>
    <lineage>
        <taxon>Bacteria</taxon>
        <taxon>Bacillati</taxon>
        <taxon>Bacillota</taxon>
        <taxon>Bacilli</taxon>
        <taxon>Lactobacillales</taxon>
        <taxon>Streptococcaceae</taxon>
        <taxon>Streptococcus</taxon>
        <taxon>Streptococcus mitis group</taxon>
    </lineage>
</organism>
<evidence type="ECO:0000256" key="1">
    <source>
        <dbReference type="SAM" id="Phobius"/>
    </source>
</evidence>
<accession>A0A3R9JN57</accession>
<feature type="transmembrane region" description="Helical" evidence="1">
    <location>
        <begin position="83"/>
        <end position="99"/>
    </location>
</feature>
<evidence type="ECO:0000313" key="2">
    <source>
        <dbReference type="EMBL" id="RSI83459.1"/>
    </source>
</evidence>
<feature type="transmembrane region" description="Helical" evidence="1">
    <location>
        <begin position="38"/>
        <end position="54"/>
    </location>
</feature>
<comment type="caution">
    <text evidence="2">The sequence shown here is derived from an EMBL/GenBank/DDBJ whole genome shotgun (WGS) entry which is preliminary data.</text>
</comment>
<gene>
    <name evidence="2" type="ORF">D8854_00975</name>
</gene>
<keyword evidence="1" id="KW-0812">Transmembrane</keyword>